<comment type="similarity">
    <text evidence="3 9">Belongs to the class-III pyridoxal-phosphate-dependent aminotransferase family.</text>
</comment>
<evidence type="ECO:0000256" key="8">
    <source>
        <dbReference type="ARBA" id="ARBA00049111"/>
    </source>
</evidence>
<dbReference type="InterPro" id="IPR015421">
    <property type="entry name" value="PyrdxlP-dep_Trfase_major"/>
</dbReference>
<dbReference type="Pfam" id="PF00202">
    <property type="entry name" value="Aminotran_3"/>
    <property type="match status" value="1"/>
</dbReference>
<keyword evidence="6 10" id="KW-0032">Aminotransferase</keyword>
<dbReference type="EC" id="2.6.1.76" evidence="4"/>
<comment type="caution">
    <text evidence="10">The sequence shown here is derived from an EMBL/GenBank/DDBJ whole genome shotgun (WGS) entry which is preliminary data.</text>
</comment>
<accession>A0A1Q8YBE7</accession>
<dbReference type="NCBIfam" id="NF005685">
    <property type="entry name" value="PRK07483.1"/>
    <property type="match status" value="1"/>
</dbReference>
<dbReference type="STRING" id="81479.RA876_11095"/>
<dbReference type="AlphaFoldDB" id="A0A1Q8YBE7"/>
<evidence type="ECO:0000313" key="10">
    <source>
        <dbReference type="EMBL" id="OLP05312.1"/>
    </source>
</evidence>
<dbReference type="CDD" id="cd00610">
    <property type="entry name" value="OAT_like"/>
    <property type="match status" value="1"/>
</dbReference>
<dbReference type="Proteomes" id="UP000185911">
    <property type="component" value="Unassembled WGS sequence"/>
</dbReference>
<protein>
    <recommendedName>
        <fullName evidence="5">Diaminobutyrate--2-oxoglutarate transaminase</fullName>
        <ecNumber evidence="4">2.6.1.76</ecNumber>
    </recommendedName>
</protein>
<evidence type="ECO:0000256" key="6">
    <source>
        <dbReference type="ARBA" id="ARBA00022576"/>
    </source>
</evidence>
<dbReference type="InterPro" id="IPR015422">
    <property type="entry name" value="PyrdxlP-dep_Trfase_small"/>
</dbReference>
<dbReference type="RefSeq" id="WP_075587582.1">
    <property type="nucleotide sequence ID" value="NZ_MSYM01000017.1"/>
</dbReference>
<name>A0A1Q8YBE7_9BURK</name>
<dbReference type="PROSITE" id="PS00600">
    <property type="entry name" value="AA_TRANSFER_CLASS_3"/>
    <property type="match status" value="1"/>
</dbReference>
<dbReference type="PANTHER" id="PTHR43094:SF1">
    <property type="entry name" value="AMINOTRANSFERASE CLASS-III"/>
    <property type="match status" value="1"/>
</dbReference>
<gene>
    <name evidence="10" type="ORF">BLL52_3437</name>
</gene>
<keyword evidence="10" id="KW-0808">Transferase</keyword>
<dbReference type="SUPFAM" id="SSF53383">
    <property type="entry name" value="PLP-dependent transferases"/>
    <property type="match status" value="1"/>
</dbReference>
<dbReference type="GO" id="GO:0005829">
    <property type="term" value="C:cytosol"/>
    <property type="evidence" value="ECO:0007669"/>
    <property type="project" value="TreeGrafter"/>
</dbReference>
<evidence type="ECO:0000256" key="4">
    <source>
        <dbReference type="ARBA" id="ARBA00013155"/>
    </source>
</evidence>
<keyword evidence="7 9" id="KW-0663">Pyridoxal phosphate</keyword>
<dbReference type="PANTHER" id="PTHR43094">
    <property type="entry name" value="AMINOTRANSFERASE"/>
    <property type="match status" value="1"/>
</dbReference>
<reference evidence="10 11" key="1">
    <citation type="submission" date="2017-01" db="EMBL/GenBank/DDBJ databases">
        <title>Genome sequence of Rhodoferax antarcticus ANT.BR, a psychrophilic purple nonsulfur bacterium from an Antarctic microbial mat.</title>
        <authorList>
            <person name="Baker J."/>
            <person name="Riester C."/>
            <person name="Skinner B."/>
            <person name="Newell A."/>
            <person name="Swingley W."/>
            <person name="Madigan M."/>
            <person name="Jung D."/>
            <person name="Asao M."/>
            <person name="Chen M."/>
            <person name="Loughlin P."/>
            <person name="Pan H."/>
            <person name="Lin S."/>
            <person name="Li N."/>
            <person name="Shaw J."/>
            <person name="Prado M."/>
            <person name="Sherman C."/>
            <person name="Li X."/>
            <person name="Tang J."/>
            <person name="Blankenship R."/>
            <person name="Zhao T."/>
            <person name="Touchman J."/>
            <person name="Sattley M."/>
        </authorList>
    </citation>
    <scope>NUCLEOTIDE SEQUENCE [LARGE SCALE GENOMIC DNA]</scope>
    <source>
        <strain evidence="10 11">ANT.BR</strain>
    </source>
</reference>
<evidence type="ECO:0000313" key="11">
    <source>
        <dbReference type="Proteomes" id="UP000185911"/>
    </source>
</evidence>
<evidence type="ECO:0000256" key="9">
    <source>
        <dbReference type="RuleBase" id="RU003560"/>
    </source>
</evidence>
<evidence type="ECO:0000256" key="7">
    <source>
        <dbReference type="ARBA" id="ARBA00022898"/>
    </source>
</evidence>
<dbReference type="InterPro" id="IPR015424">
    <property type="entry name" value="PyrdxlP-dep_Trfase"/>
</dbReference>
<dbReference type="Gene3D" id="3.90.1150.10">
    <property type="entry name" value="Aspartate Aminotransferase, domain 1"/>
    <property type="match status" value="1"/>
</dbReference>
<sequence length="456" mass="49199">MTAPNAARSFQPSTTHVFHRQLQHDLPVAVSGRGITLTDSQGKTYLDASGGAAVSCLGHAHPDVLAAMHGQIDRLAYAHTSFFTTEVAEELADVLIESAPQGMSHVYFVSGGSEAMEAALKMARQYFVEIGQPQRKHFVARRQSYHGNTLGALAVGGNEWRRAQFKPLLIDVAHVAACYEYRDRALDETPEAYGQRLVAELEKTLEALGPENVIAFVAETVGGATAGVLTAVPGYFKGVRALCDRHGILLILDEVMCGMGRTGLLHACEQEGVVPDILAVAKGLGGGYQPIGAVLAQAKLVYTFRQGSGLFQHGHTYLGHAVACAAALAVQRVIQRDGLLVQVQERGQALQSMLQSAFGAHPHVGDIRGRGLFWGLELVQDRASKQWFDPALTLHARIKRQAMAQGLMVYPMSGTVDGRHGDHILLAPPFIASETELAQIVTLLRRSVDLAIQDCY</sequence>
<dbReference type="GO" id="GO:0045303">
    <property type="term" value="F:diaminobutyrate-2-oxoglutarate transaminase activity"/>
    <property type="evidence" value="ECO:0007669"/>
    <property type="project" value="UniProtKB-EC"/>
</dbReference>
<comment type="pathway">
    <text evidence="2">Amine and polyamine biosynthesis; ectoine biosynthesis; L-ectoine from L-aspartate 4-semialdehyde: step 1/3.</text>
</comment>
<evidence type="ECO:0000256" key="1">
    <source>
        <dbReference type="ARBA" id="ARBA00001933"/>
    </source>
</evidence>
<dbReference type="GO" id="GO:0030170">
    <property type="term" value="F:pyridoxal phosphate binding"/>
    <property type="evidence" value="ECO:0007669"/>
    <property type="project" value="InterPro"/>
</dbReference>
<keyword evidence="11" id="KW-1185">Reference proteome</keyword>
<dbReference type="FunFam" id="3.40.640.10:FF:000004">
    <property type="entry name" value="Acetylornithine aminotransferase"/>
    <property type="match status" value="1"/>
</dbReference>
<evidence type="ECO:0000256" key="3">
    <source>
        <dbReference type="ARBA" id="ARBA00008954"/>
    </source>
</evidence>
<comment type="cofactor">
    <cofactor evidence="1">
        <name>pyridoxal 5'-phosphate</name>
        <dbReference type="ChEBI" id="CHEBI:597326"/>
    </cofactor>
</comment>
<evidence type="ECO:0000256" key="2">
    <source>
        <dbReference type="ARBA" id="ARBA00004946"/>
    </source>
</evidence>
<dbReference type="Gene3D" id="3.40.640.10">
    <property type="entry name" value="Type I PLP-dependent aspartate aminotransferase-like (Major domain)"/>
    <property type="match status" value="1"/>
</dbReference>
<comment type="catalytic activity">
    <reaction evidence="8">
        <text>L-2,4-diaminobutanoate + 2-oxoglutarate = L-aspartate 4-semialdehyde + L-glutamate</text>
        <dbReference type="Rhea" id="RHEA:11160"/>
        <dbReference type="ChEBI" id="CHEBI:16810"/>
        <dbReference type="ChEBI" id="CHEBI:29985"/>
        <dbReference type="ChEBI" id="CHEBI:58761"/>
        <dbReference type="ChEBI" id="CHEBI:537519"/>
        <dbReference type="EC" id="2.6.1.76"/>
    </reaction>
</comment>
<dbReference type="EMBL" id="MSYM01000017">
    <property type="protein sequence ID" value="OLP05312.1"/>
    <property type="molecule type" value="Genomic_DNA"/>
</dbReference>
<evidence type="ECO:0000256" key="5">
    <source>
        <dbReference type="ARBA" id="ARBA00014798"/>
    </source>
</evidence>
<dbReference type="InterPro" id="IPR005814">
    <property type="entry name" value="Aminotrans_3"/>
</dbReference>
<proteinExistence type="inferred from homology"/>
<dbReference type="InterPro" id="IPR049704">
    <property type="entry name" value="Aminotrans_3_PPA_site"/>
</dbReference>
<organism evidence="10 11">
    <name type="scientific">Rhodoferax antarcticus ANT.BR</name>
    <dbReference type="NCBI Taxonomy" id="1111071"/>
    <lineage>
        <taxon>Bacteria</taxon>
        <taxon>Pseudomonadati</taxon>
        <taxon>Pseudomonadota</taxon>
        <taxon>Betaproteobacteria</taxon>
        <taxon>Burkholderiales</taxon>
        <taxon>Comamonadaceae</taxon>
        <taxon>Rhodoferax</taxon>
    </lineage>
</organism>